<evidence type="ECO:0000313" key="14">
    <source>
        <dbReference type="Proteomes" id="UP000310314"/>
    </source>
</evidence>
<keyword evidence="4" id="KW-0645">Protease</keyword>
<keyword evidence="12" id="KW-0325">Glycoprotein</keyword>
<evidence type="ECO:0000313" key="13">
    <source>
        <dbReference type="EMBL" id="TMM58797.1"/>
    </source>
</evidence>
<evidence type="ECO:0000256" key="5">
    <source>
        <dbReference type="ARBA" id="ARBA00022692"/>
    </source>
</evidence>
<evidence type="ECO:0000256" key="1">
    <source>
        <dbReference type="ARBA" id="ARBA00001936"/>
    </source>
</evidence>
<accession>A0A5S3PZP2</accession>
<dbReference type="GO" id="GO:0004222">
    <property type="term" value="F:metalloendopeptidase activity"/>
    <property type="evidence" value="ECO:0007669"/>
    <property type="project" value="TreeGrafter"/>
</dbReference>
<keyword evidence="6" id="KW-0479">Metal-binding</keyword>
<evidence type="ECO:0000256" key="6">
    <source>
        <dbReference type="ARBA" id="ARBA00022723"/>
    </source>
</evidence>
<dbReference type="InterPro" id="IPR040230">
    <property type="entry name" value="TIKI1/2-like"/>
</dbReference>
<dbReference type="CDD" id="cd14789">
    <property type="entry name" value="Tiki"/>
    <property type="match status" value="1"/>
</dbReference>
<keyword evidence="14" id="KW-1185">Reference proteome</keyword>
<name>A0A5S3PZP2_9FLAO</name>
<comment type="cofactor">
    <cofactor evidence="2">
        <name>Co(2+)</name>
        <dbReference type="ChEBI" id="CHEBI:48828"/>
    </cofactor>
</comment>
<comment type="subcellular location">
    <subcellularLocation>
        <location evidence="3">Membrane</location>
        <topology evidence="3">Single-pass type I membrane protein</topology>
    </subcellularLocation>
</comment>
<dbReference type="InterPro" id="IPR002816">
    <property type="entry name" value="TraB/PrgY/GumN_fam"/>
</dbReference>
<protein>
    <submittedName>
        <fullName evidence="13">TraB/GumN family protein</fullName>
    </submittedName>
</protein>
<organism evidence="13 14">
    <name type="scientific">Maribacter algarum</name>
    <name type="common">ex Zhang et al. 2020</name>
    <dbReference type="NCBI Taxonomy" id="2578118"/>
    <lineage>
        <taxon>Bacteria</taxon>
        <taxon>Pseudomonadati</taxon>
        <taxon>Bacteroidota</taxon>
        <taxon>Flavobacteriia</taxon>
        <taxon>Flavobacteriales</taxon>
        <taxon>Flavobacteriaceae</taxon>
        <taxon>Maribacter</taxon>
    </lineage>
</organism>
<sequence length="1175" mass="136709">MRNFFTILFSLCFMANYAQEKNSLLWEISGNGLEQTSYLYGTMHVSKRIAFRLDDVFYQALEKSDVVALESDPDTWLDNDINSNAISNGFMAKGFYTYPFAIKNPKKEEIGSYLAFEDRRVNSILYRTNEYSQNFEEETYLDMFIYQAGKKFGKKVIALEDLEESSALVGRASLNAMKKKPDEWLQKKMQESDPMTLLQDAYRNRDINMLDSIDKAMYTDHYRKNMLTIRNRNMASKLDSVMRTAKVFTGIGAAHLPGKLGVIAMLRDMGYTVKPLTSRATSRGRVLKQKIEDSLVQNTYKTVRPDDDFFRINLPNKLYPISEFVNTTYISPDLANGSYVMLNRINTFSYLKKEHTYTLDDLDKLLFENIPGKIIEKTRFTRNGFEGLDIRNQLKNGDHQRYHIYVTPLEILMFKMGGKGNYVTQYSDTIFNSIQFKKLDKKITKISSGYDDFELAMPQLYNFTNRYRKGQRLVQAYDSITKDYYFLRKVTLNDFNFIEEDTFELKQIQKRFYQDLELTPKYNACQGNSLTSKATLDKGENTNLYLKTTFKRGDYYLMGIVTKEEQHATDFFDSFKLKKPVYTDAFKKVRDTAMLFTSVSSVKPVKFVENSLNYYNGENKPKSYSAFKKKSVYQNKNNEAITVELNKSHDFLMFNHIDSVWALRKKIYANKRFKIHSEKDSMRAAGEYELNLTLTDTASTRGILIKNIVKNGLLYELKSKVDTIDKPSRFVTEFFQNFTPFDTVVGKSILTDKTTDFFKALRENDSIVSDGYSFIKFQKKHIDSLKYYISEFDFPEDKKYIQSYLIQKLAKLDDPQVNSFFKEFYAKSYNNSVAQTKILTAITKKADEESVDLLLELMSKDLPLVSNKFEIHKIFKPYMDSLPMAKKLYPEILDYSAIEEYKSPIFMMLADLKAKGLIKPKSYKKYRKQILNDAKIQLKRQLGQNSFSYNQRDVYGLAPPANGSVANTKVLEDYAVLLYPFVKEKDVKQFFNRLLLVKDPKVRTTYAALLTKNELTLPYGMLDSLAGDINSRALLFNKLKDIGKLALFPYKYRNEQSLAEANLFGFKHFDNKKDSIAFLEKRTLEYRGKAFTGYYFKTKNGNDYDKNFKMHLVVFDNQKPLSTKPFYSSDALRIEDTDTDKEVLEYVTEGFLLKDRKRAIVYRPNGYGAYGFHGY</sequence>
<evidence type="ECO:0000256" key="2">
    <source>
        <dbReference type="ARBA" id="ARBA00001941"/>
    </source>
</evidence>
<evidence type="ECO:0000256" key="9">
    <source>
        <dbReference type="ARBA" id="ARBA00022989"/>
    </source>
</evidence>
<keyword evidence="10" id="KW-0482">Metalloprotease</keyword>
<comment type="caution">
    <text evidence="13">The sequence shown here is derived from an EMBL/GenBank/DDBJ whole genome shotgun (WGS) entry which is preliminary data.</text>
</comment>
<dbReference type="AlphaFoldDB" id="A0A5S3PZP2"/>
<keyword evidence="8" id="KW-0378">Hydrolase</keyword>
<dbReference type="EMBL" id="VATY01000001">
    <property type="protein sequence ID" value="TMM58797.1"/>
    <property type="molecule type" value="Genomic_DNA"/>
</dbReference>
<dbReference type="GO" id="GO:0006508">
    <property type="term" value="P:proteolysis"/>
    <property type="evidence" value="ECO:0007669"/>
    <property type="project" value="UniProtKB-KW"/>
</dbReference>
<keyword evidence="9" id="KW-1133">Transmembrane helix</keyword>
<evidence type="ECO:0000256" key="8">
    <source>
        <dbReference type="ARBA" id="ARBA00022801"/>
    </source>
</evidence>
<evidence type="ECO:0000256" key="12">
    <source>
        <dbReference type="ARBA" id="ARBA00023180"/>
    </source>
</evidence>
<dbReference type="GO" id="GO:0030178">
    <property type="term" value="P:negative regulation of Wnt signaling pathway"/>
    <property type="evidence" value="ECO:0007669"/>
    <property type="project" value="InterPro"/>
</dbReference>
<keyword evidence="5" id="KW-0812">Transmembrane</keyword>
<keyword evidence="11" id="KW-0472">Membrane</keyword>
<dbReference type="PANTHER" id="PTHR31120">
    <property type="entry name" value="METALLOPROTEASE TIKI"/>
    <property type="match status" value="1"/>
</dbReference>
<reference evidence="13 14" key="1">
    <citation type="submission" date="2019-05" db="EMBL/GenBank/DDBJ databases">
        <authorList>
            <person name="Zhang J.-Y."/>
            <person name="Feg X."/>
            <person name="Du Z.-J."/>
        </authorList>
    </citation>
    <scope>NUCLEOTIDE SEQUENCE [LARGE SCALE GENOMIC DNA]</scope>
    <source>
        <strain evidence="13 14">RZ26</strain>
    </source>
</reference>
<keyword evidence="7" id="KW-0732">Signal</keyword>
<comment type="cofactor">
    <cofactor evidence="1">
        <name>Mn(2+)</name>
        <dbReference type="ChEBI" id="CHEBI:29035"/>
    </cofactor>
</comment>
<evidence type="ECO:0000256" key="4">
    <source>
        <dbReference type="ARBA" id="ARBA00022670"/>
    </source>
</evidence>
<evidence type="ECO:0000256" key="3">
    <source>
        <dbReference type="ARBA" id="ARBA00004479"/>
    </source>
</evidence>
<evidence type="ECO:0000256" key="11">
    <source>
        <dbReference type="ARBA" id="ARBA00023136"/>
    </source>
</evidence>
<dbReference type="OrthoDB" id="9798714at2"/>
<dbReference type="GO" id="GO:0046872">
    <property type="term" value="F:metal ion binding"/>
    <property type="evidence" value="ECO:0007669"/>
    <property type="project" value="UniProtKB-KW"/>
</dbReference>
<dbReference type="RefSeq" id="WP_138656730.1">
    <property type="nucleotide sequence ID" value="NZ_VATY01000001.1"/>
</dbReference>
<dbReference type="PANTHER" id="PTHR31120:SF6">
    <property type="entry name" value="METALLOPROTEASE TIKI HOMOLOG"/>
    <property type="match status" value="1"/>
</dbReference>
<dbReference type="Pfam" id="PF01963">
    <property type="entry name" value="TraB_PrgY_gumN"/>
    <property type="match status" value="1"/>
</dbReference>
<proteinExistence type="predicted"/>
<gene>
    <name evidence="13" type="ORF">FEE95_05040</name>
</gene>
<evidence type="ECO:0000256" key="7">
    <source>
        <dbReference type="ARBA" id="ARBA00022729"/>
    </source>
</evidence>
<dbReference type="Proteomes" id="UP000310314">
    <property type="component" value="Unassembled WGS sequence"/>
</dbReference>
<dbReference type="GO" id="GO:0016020">
    <property type="term" value="C:membrane"/>
    <property type="evidence" value="ECO:0007669"/>
    <property type="project" value="UniProtKB-SubCell"/>
</dbReference>
<evidence type="ECO:0000256" key="10">
    <source>
        <dbReference type="ARBA" id="ARBA00023049"/>
    </source>
</evidence>